<gene>
    <name evidence="1" type="ORF">A3F35_01055</name>
</gene>
<dbReference type="Proteomes" id="UP000178068">
    <property type="component" value="Unassembled WGS sequence"/>
</dbReference>
<comment type="caution">
    <text evidence="1">The sequence shown here is derived from an EMBL/GenBank/DDBJ whole genome shotgun (WGS) entry which is preliminary data.</text>
</comment>
<name>A0A1G1WNX4_9BACT</name>
<evidence type="ECO:0000313" key="2">
    <source>
        <dbReference type="Proteomes" id="UP000178068"/>
    </source>
</evidence>
<accession>A0A1G1WNX4</accession>
<protein>
    <submittedName>
        <fullName evidence="1">Uncharacterized protein</fullName>
    </submittedName>
</protein>
<proteinExistence type="predicted"/>
<dbReference type="AlphaFoldDB" id="A0A1G1WNX4"/>
<organism evidence="1 2">
    <name type="scientific">Candidatus Woykebacteria bacterium RIFCSPHIGHO2_12_FULL_45_10</name>
    <dbReference type="NCBI Taxonomy" id="1802603"/>
    <lineage>
        <taxon>Bacteria</taxon>
        <taxon>Candidatus Woykeibacteriota</taxon>
    </lineage>
</organism>
<sequence length="172" mass="19089">MQDPTHWRQPILTHGCDYPIWFRRDGLEMQILATSNPQQGRLLIEGAGGYLEIWPIKAAKDSPQWGLRWKVGQSVPFRIEGSLVFTDQELSAAFGLIDYVEQEPDCLWVINQFGGNSTAAGKFLRWKEFLNIPGPGTGRAGDPNLSVRITQEMKDAVLQLLTLGVPTPVAAG</sequence>
<evidence type="ECO:0000313" key="1">
    <source>
        <dbReference type="EMBL" id="OGY29452.1"/>
    </source>
</evidence>
<reference evidence="1 2" key="1">
    <citation type="journal article" date="2016" name="Nat. Commun.">
        <title>Thousands of microbial genomes shed light on interconnected biogeochemical processes in an aquifer system.</title>
        <authorList>
            <person name="Anantharaman K."/>
            <person name="Brown C.T."/>
            <person name="Hug L.A."/>
            <person name="Sharon I."/>
            <person name="Castelle C.J."/>
            <person name="Probst A.J."/>
            <person name="Thomas B.C."/>
            <person name="Singh A."/>
            <person name="Wilkins M.J."/>
            <person name="Karaoz U."/>
            <person name="Brodie E.L."/>
            <person name="Williams K.H."/>
            <person name="Hubbard S.S."/>
            <person name="Banfield J.F."/>
        </authorList>
    </citation>
    <scope>NUCLEOTIDE SEQUENCE [LARGE SCALE GENOMIC DNA]</scope>
</reference>
<dbReference type="EMBL" id="MHCZ01000031">
    <property type="protein sequence ID" value="OGY29452.1"/>
    <property type="molecule type" value="Genomic_DNA"/>
</dbReference>